<dbReference type="PANTHER" id="PTHR10459">
    <property type="entry name" value="DNA LIGASE"/>
    <property type="match status" value="1"/>
</dbReference>
<dbReference type="PANTHER" id="PTHR10459:SF60">
    <property type="entry name" value="POLY [ADP-RIBOSE] POLYMERASE 2"/>
    <property type="match status" value="1"/>
</dbReference>
<dbReference type="EMBL" id="CAJNOG010000047">
    <property type="protein sequence ID" value="CAF0839336.1"/>
    <property type="molecule type" value="Genomic_DNA"/>
</dbReference>
<organism evidence="8 9">
    <name type="scientific">Adineta steineri</name>
    <dbReference type="NCBI Taxonomy" id="433720"/>
    <lineage>
        <taxon>Eukaryota</taxon>
        <taxon>Metazoa</taxon>
        <taxon>Spiralia</taxon>
        <taxon>Gnathifera</taxon>
        <taxon>Rotifera</taxon>
        <taxon>Eurotatoria</taxon>
        <taxon>Bdelloidea</taxon>
        <taxon>Adinetida</taxon>
        <taxon>Adinetidae</taxon>
        <taxon>Adineta</taxon>
    </lineage>
</organism>
<dbReference type="InterPro" id="IPR050800">
    <property type="entry name" value="ARTD/PARP"/>
</dbReference>
<keyword evidence="6" id="KW-0732">Signal</keyword>
<dbReference type="Gene3D" id="3.90.228.10">
    <property type="match status" value="1"/>
</dbReference>
<evidence type="ECO:0000313" key="9">
    <source>
        <dbReference type="Proteomes" id="UP000663845"/>
    </source>
</evidence>
<dbReference type="GO" id="GO:0005730">
    <property type="term" value="C:nucleolus"/>
    <property type="evidence" value="ECO:0007669"/>
    <property type="project" value="TreeGrafter"/>
</dbReference>
<dbReference type="GO" id="GO:0003950">
    <property type="term" value="F:NAD+ poly-ADP-ribosyltransferase activity"/>
    <property type="evidence" value="ECO:0007669"/>
    <property type="project" value="UniProtKB-UniRule"/>
</dbReference>
<dbReference type="InterPro" id="IPR012317">
    <property type="entry name" value="Poly(ADP-ribose)pol_cat_dom"/>
</dbReference>
<keyword evidence="2 5" id="KW-0808">Transferase</keyword>
<dbReference type="PROSITE" id="PS51059">
    <property type="entry name" value="PARP_CATALYTIC"/>
    <property type="match status" value="1"/>
</dbReference>
<keyword evidence="1 5" id="KW-0328">Glycosyltransferase</keyword>
<dbReference type="GO" id="GO:1990404">
    <property type="term" value="F:NAD+-protein mono-ADP-ribosyltransferase activity"/>
    <property type="evidence" value="ECO:0007669"/>
    <property type="project" value="TreeGrafter"/>
</dbReference>
<feature type="signal peptide" evidence="6">
    <location>
        <begin position="1"/>
        <end position="20"/>
    </location>
</feature>
<evidence type="ECO:0000256" key="2">
    <source>
        <dbReference type="ARBA" id="ARBA00022679"/>
    </source>
</evidence>
<dbReference type="SUPFAM" id="SSF56399">
    <property type="entry name" value="ADP-ribosylation"/>
    <property type="match status" value="1"/>
</dbReference>
<proteinExistence type="predicted"/>
<dbReference type="GO" id="GO:0070212">
    <property type="term" value="P:protein poly-ADP-ribosylation"/>
    <property type="evidence" value="ECO:0007669"/>
    <property type="project" value="TreeGrafter"/>
</dbReference>
<dbReference type="AlphaFoldDB" id="A0A813VLM4"/>
<dbReference type="Proteomes" id="UP000663845">
    <property type="component" value="Unassembled WGS sequence"/>
</dbReference>
<accession>A0A813VLM4</accession>
<evidence type="ECO:0000256" key="4">
    <source>
        <dbReference type="ARBA" id="ARBA00033987"/>
    </source>
</evidence>
<comment type="caution">
    <text evidence="8">The sequence shown here is derived from an EMBL/GenBank/DDBJ whole genome shotgun (WGS) entry which is preliminary data.</text>
</comment>
<dbReference type="GO" id="GO:0006302">
    <property type="term" value="P:double-strand break repair"/>
    <property type="evidence" value="ECO:0007669"/>
    <property type="project" value="TreeGrafter"/>
</dbReference>
<evidence type="ECO:0000256" key="3">
    <source>
        <dbReference type="ARBA" id="ARBA00023027"/>
    </source>
</evidence>
<keyword evidence="3 5" id="KW-0520">NAD</keyword>
<dbReference type="Pfam" id="PF00644">
    <property type="entry name" value="PARP"/>
    <property type="match status" value="1"/>
</dbReference>
<name>A0A813VLM4_9BILA</name>
<protein>
    <recommendedName>
        <fullName evidence="5">Poly [ADP-ribose] polymerase</fullName>
        <shortName evidence="5">PARP</shortName>
        <ecNumber evidence="5">2.4.2.-</ecNumber>
    </recommendedName>
</protein>
<evidence type="ECO:0000259" key="7">
    <source>
        <dbReference type="PROSITE" id="PS51059"/>
    </source>
</evidence>
<dbReference type="EC" id="2.4.2.-" evidence="5"/>
<feature type="domain" description="PARP catalytic" evidence="7">
    <location>
        <begin position="1"/>
        <end position="108"/>
    </location>
</feature>
<reference evidence="8" key="1">
    <citation type="submission" date="2021-02" db="EMBL/GenBank/DDBJ databases">
        <authorList>
            <person name="Nowell W R."/>
        </authorList>
    </citation>
    <scope>NUCLEOTIDE SEQUENCE</scope>
</reference>
<evidence type="ECO:0000256" key="6">
    <source>
        <dbReference type="SAM" id="SignalP"/>
    </source>
</evidence>
<evidence type="ECO:0000313" key="8">
    <source>
        <dbReference type="EMBL" id="CAF0839336.1"/>
    </source>
</evidence>
<sequence>MHYRPILLLKIILLDIVALGKWNELLTADNNAHKLPTGLSSVKALGSISPNSKNEVKIDGDITVPMGPGEPIPVNNSKGYTLNYNEYIVYDTKQVRLRYLIKLKFLYK</sequence>
<evidence type="ECO:0000256" key="5">
    <source>
        <dbReference type="RuleBase" id="RU362114"/>
    </source>
</evidence>
<feature type="chain" id="PRO_5032743825" description="Poly [ADP-ribose] polymerase" evidence="6">
    <location>
        <begin position="21"/>
        <end position="108"/>
    </location>
</feature>
<evidence type="ECO:0000256" key="1">
    <source>
        <dbReference type="ARBA" id="ARBA00022676"/>
    </source>
</evidence>
<gene>
    <name evidence="8" type="ORF">JYZ213_LOCUS7272</name>
</gene>
<comment type="catalytic activity">
    <reaction evidence="4">
        <text>NAD(+) + (ADP-D-ribosyl)n-acceptor = nicotinamide + (ADP-D-ribosyl)n+1-acceptor + H(+).</text>
        <dbReference type="EC" id="2.4.2.30"/>
    </reaction>
</comment>